<evidence type="ECO:0000313" key="1">
    <source>
        <dbReference type="EMBL" id="KAJ0046843.1"/>
    </source>
</evidence>
<name>A0ACC0ZAE2_9ROSI</name>
<reference evidence="2" key="1">
    <citation type="journal article" date="2023" name="G3 (Bethesda)">
        <title>Genome assembly and association tests identify interacting loci associated with vigor, precocity, and sex in interspecific pistachio rootstocks.</title>
        <authorList>
            <person name="Palmer W."/>
            <person name="Jacygrad E."/>
            <person name="Sagayaradj S."/>
            <person name="Cavanaugh K."/>
            <person name="Han R."/>
            <person name="Bertier L."/>
            <person name="Beede B."/>
            <person name="Kafkas S."/>
            <person name="Golino D."/>
            <person name="Preece J."/>
            <person name="Michelmore R."/>
        </authorList>
    </citation>
    <scope>NUCLEOTIDE SEQUENCE [LARGE SCALE GENOMIC DNA]</scope>
</reference>
<dbReference type="EMBL" id="CM047738">
    <property type="protein sequence ID" value="KAJ0046843.1"/>
    <property type="molecule type" value="Genomic_DNA"/>
</dbReference>
<sequence>MGKPAKVQRFSSLFLSKPSFLCVVVVFLLPSLVFTYLQGSSFSHFVVAIPVLILSTSFLVTFTKKKKEITLSDNQVEDENPRWDLARDLVENEAEEKQQQEIQNVAAEKAAKESDLLGLIHEPADFVSESESTDEDNDSTSSENLELNWVHNGDQNEVMLMDSSDSVSEDDENEDGLIEIAIPNSKSSDFLPESIFNQQGLMELLADINEVNEEENLIEIDISEGSIKCSRFEIEA</sequence>
<comment type="caution">
    <text evidence="1">The sequence shown here is derived from an EMBL/GenBank/DDBJ whole genome shotgun (WGS) entry which is preliminary data.</text>
</comment>
<keyword evidence="2" id="KW-1185">Reference proteome</keyword>
<dbReference type="Proteomes" id="UP001163603">
    <property type="component" value="Chromosome 3"/>
</dbReference>
<evidence type="ECO:0000313" key="2">
    <source>
        <dbReference type="Proteomes" id="UP001163603"/>
    </source>
</evidence>
<gene>
    <name evidence="1" type="ORF">Pint_03867</name>
</gene>
<accession>A0ACC0ZAE2</accession>
<protein>
    <submittedName>
        <fullName evidence="1">Uncharacterized protein</fullName>
    </submittedName>
</protein>
<organism evidence="1 2">
    <name type="scientific">Pistacia integerrima</name>
    <dbReference type="NCBI Taxonomy" id="434235"/>
    <lineage>
        <taxon>Eukaryota</taxon>
        <taxon>Viridiplantae</taxon>
        <taxon>Streptophyta</taxon>
        <taxon>Embryophyta</taxon>
        <taxon>Tracheophyta</taxon>
        <taxon>Spermatophyta</taxon>
        <taxon>Magnoliopsida</taxon>
        <taxon>eudicotyledons</taxon>
        <taxon>Gunneridae</taxon>
        <taxon>Pentapetalae</taxon>
        <taxon>rosids</taxon>
        <taxon>malvids</taxon>
        <taxon>Sapindales</taxon>
        <taxon>Anacardiaceae</taxon>
        <taxon>Pistacia</taxon>
    </lineage>
</organism>
<proteinExistence type="predicted"/>